<evidence type="ECO:0000313" key="2">
    <source>
        <dbReference type="Proteomes" id="UP000319769"/>
    </source>
</evidence>
<sequence>MISLVGGTTGINVEADGSVSYDAVEKALTDQGFTRYKIDRTERGSTTALRVIIFLPIEAIADGVIPKVDAPDTLRRLAAALEQLVDGP</sequence>
<name>A0A5N0UV15_9PSEU</name>
<dbReference type="Proteomes" id="UP000319769">
    <property type="component" value="Unassembled WGS sequence"/>
</dbReference>
<proteinExistence type="predicted"/>
<keyword evidence="2" id="KW-1185">Reference proteome</keyword>
<protein>
    <submittedName>
        <fullName evidence="1">Uncharacterized protein</fullName>
    </submittedName>
</protein>
<dbReference type="EMBL" id="VMNW02000056">
    <property type="protein sequence ID" value="KAA9155535.1"/>
    <property type="molecule type" value="Genomic_DNA"/>
</dbReference>
<accession>A0A5N0UV15</accession>
<dbReference type="OrthoDB" id="9935718at2"/>
<dbReference type="AlphaFoldDB" id="A0A5N0UV15"/>
<reference evidence="1" key="1">
    <citation type="submission" date="2019-09" db="EMBL/GenBank/DDBJ databases">
        <authorList>
            <person name="Teo W.F.A."/>
            <person name="Duangmal K."/>
        </authorList>
    </citation>
    <scope>NUCLEOTIDE SEQUENCE [LARGE SCALE GENOMIC DNA]</scope>
    <source>
        <strain evidence="1">K81G1</strain>
    </source>
</reference>
<gene>
    <name evidence="1" type="ORF">FPZ12_029510</name>
</gene>
<organism evidence="1 2">
    <name type="scientific">Amycolatopsis acidicola</name>
    <dbReference type="NCBI Taxonomy" id="2596893"/>
    <lineage>
        <taxon>Bacteria</taxon>
        <taxon>Bacillati</taxon>
        <taxon>Actinomycetota</taxon>
        <taxon>Actinomycetes</taxon>
        <taxon>Pseudonocardiales</taxon>
        <taxon>Pseudonocardiaceae</taxon>
        <taxon>Amycolatopsis</taxon>
    </lineage>
</organism>
<dbReference type="RefSeq" id="WP_144748838.1">
    <property type="nucleotide sequence ID" value="NZ_VMNW02000056.1"/>
</dbReference>
<comment type="caution">
    <text evidence="1">The sequence shown here is derived from an EMBL/GenBank/DDBJ whole genome shotgun (WGS) entry which is preliminary data.</text>
</comment>
<evidence type="ECO:0000313" key="1">
    <source>
        <dbReference type="EMBL" id="KAA9155535.1"/>
    </source>
</evidence>